<gene>
    <name evidence="7" type="ORF">ACFSJU_11020</name>
</gene>
<name>A0ABW4ZMX7_9SPHI</name>
<dbReference type="PANTHER" id="PTHR43646">
    <property type="entry name" value="GLYCOSYLTRANSFERASE"/>
    <property type="match status" value="1"/>
</dbReference>
<keyword evidence="5" id="KW-0472">Membrane</keyword>
<accession>A0ABW4ZMX7</accession>
<dbReference type="InterPro" id="IPR001173">
    <property type="entry name" value="Glyco_trans_2-like"/>
</dbReference>
<comment type="subcellular location">
    <subcellularLocation>
        <location evidence="1">Cell membrane</location>
    </subcellularLocation>
</comment>
<comment type="caution">
    <text evidence="7">The sequence shown here is derived from an EMBL/GenBank/DDBJ whole genome shotgun (WGS) entry which is preliminary data.</text>
</comment>
<keyword evidence="3" id="KW-0328">Glycosyltransferase</keyword>
<dbReference type="EMBL" id="JBHUHZ010000001">
    <property type="protein sequence ID" value="MFD2162924.1"/>
    <property type="molecule type" value="Genomic_DNA"/>
</dbReference>
<organism evidence="7 8">
    <name type="scientific">Paradesertivirga mongoliensis</name>
    <dbReference type="NCBI Taxonomy" id="2100740"/>
    <lineage>
        <taxon>Bacteria</taxon>
        <taxon>Pseudomonadati</taxon>
        <taxon>Bacteroidota</taxon>
        <taxon>Sphingobacteriia</taxon>
        <taxon>Sphingobacteriales</taxon>
        <taxon>Sphingobacteriaceae</taxon>
        <taxon>Paradesertivirga</taxon>
    </lineage>
</organism>
<dbReference type="InterPro" id="IPR029044">
    <property type="entry name" value="Nucleotide-diphossugar_trans"/>
</dbReference>
<sequence length="291" mass="33325">MSIVKLPGWLNQHLYREKRFSDLTEEELDELKGRLNKIRNDNPDISVVIPAWNEGDGIYRTLSSLASNITNLKVELIVVNNNSTDHTQAVLDRLGVKSFFQPVQGITFARQMGLMNARGKYHLSADSDTFYPPRWIELMTKPMIAEPDVVGVYGRYGFIPPEGRTRLNLWFYEKVTGVLIRIRRYNREYINVLGFTMGFVTEIGKATGGFEVTDVRKFDNALGSEYFVEESEDGRMAVNLKKKGSLKLVTHRDARVFTSSRRLTSEGGVLTSFIRRLKLHFKQMNEYLIGS</sequence>
<evidence type="ECO:0000256" key="1">
    <source>
        <dbReference type="ARBA" id="ARBA00004236"/>
    </source>
</evidence>
<reference evidence="8" key="1">
    <citation type="journal article" date="2019" name="Int. J. Syst. Evol. Microbiol.">
        <title>The Global Catalogue of Microorganisms (GCM) 10K type strain sequencing project: providing services to taxonomists for standard genome sequencing and annotation.</title>
        <authorList>
            <consortium name="The Broad Institute Genomics Platform"/>
            <consortium name="The Broad Institute Genome Sequencing Center for Infectious Disease"/>
            <person name="Wu L."/>
            <person name="Ma J."/>
        </authorList>
    </citation>
    <scope>NUCLEOTIDE SEQUENCE [LARGE SCALE GENOMIC DNA]</scope>
    <source>
        <strain evidence="8">KCTC 42217</strain>
    </source>
</reference>
<keyword evidence="4" id="KW-0808">Transferase</keyword>
<proteinExistence type="predicted"/>
<evidence type="ECO:0000313" key="7">
    <source>
        <dbReference type="EMBL" id="MFD2162924.1"/>
    </source>
</evidence>
<evidence type="ECO:0000259" key="6">
    <source>
        <dbReference type="Pfam" id="PF00535"/>
    </source>
</evidence>
<dbReference type="Pfam" id="PF00535">
    <property type="entry name" value="Glycos_transf_2"/>
    <property type="match status" value="1"/>
</dbReference>
<keyword evidence="8" id="KW-1185">Reference proteome</keyword>
<dbReference type="RefSeq" id="WP_255902650.1">
    <property type="nucleotide sequence ID" value="NZ_JAFMZO010000003.1"/>
</dbReference>
<evidence type="ECO:0000313" key="8">
    <source>
        <dbReference type="Proteomes" id="UP001597387"/>
    </source>
</evidence>
<dbReference type="PANTHER" id="PTHR43646:SF2">
    <property type="entry name" value="GLYCOSYLTRANSFERASE 2-LIKE DOMAIN-CONTAINING PROTEIN"/>
    <property type="match status" value="1"/>
</dbReference>
<dbReference type="Proteomes" id="UP001597387">
    <property type="component" value="Unassembled WGS sequence"/>
</dbReference>
<evidence type="ECO:0000256" key="4">
    <source>
        <dbReference type="ARBA" id="ARBA00022679"/>
    </source>
</evidence>
<dbReference type="Gene3D" id="3.90.550.10">
    <property type="entry name" value="Spore Coat Polysaccharide Biosynthesis Protein SpsA, Chain A"/>
    <property type="match status" value="1"/>
</dbReference>
<feature type="domain" description="Glycosyltransferase 2-like" evidence="6">
    <location>
        <begin position="46"/>
        <end position="194"/>
    </location>
</feature>
<dbReference type="SUPFAM" id="SSF53448">
    <property type="entry name" value="Nucleotide-diphospho-sugar transferases"/>
    <property type="match status" value="1"/>
</dbReference>
<evidence type="ECO:0000256" key="2">
    <source>
        <dbReference type="ARBA" id="ARBA00022475"/>
    </source>
</evidence>
<evidence type="ECO:0000256" key="5">
    <source>
        <dbReference type="ARBA" id="ARBA00023136"/>
    </source>
</evidence>
<evidence type="ECO:0000256" key="3">
    <source>
        <dbReference type="ARBA" id="ARBA00022676"/>
    </source>
</evidence>
<protein>
    <submittedName>
        <fullName evidence="7">Glycosyltransferase family 2 protein</fullName>
    </submittedName>
</protein>
<keyword evidence="2" id="KW-1003">Cell membrane</keyword>
<dbReference type="CDD" id="cd00761">
    <property type="entry name" value="Glyco_tranf_GTA_type"/>
    <property type="match status" value="1"/>
</dbReference>